<organism evidence="1 2">
    <name type="scientific">Orrella marina</name>
    <dbReference type="NCBI Taxonomy" id="2163011"/>
    <lineage>
        <taxon>Bacteria</taxon>
        <taxon>Pseudomonadati</taxon>
        <taxon>Pseudomonadota</taxon>
        <taxon>Betaproteobacteria</taxon>
        <taxon>Burkholderiales</taxon>
        <taxon>Alcaligenaceae</taxon>
        <taxon>Orrella</taxon>
    </lineage>
</organism>
<gene>
    <name evidence="1" type="ORF">DBV39_04320</name>
</gene>
<dbReference type="Proteomes" id="UP000244571">
    <property type="component" value="Chromosome"/>
</dbReference>
<dbReference type="EMBL" id="CP028901">
    <property type="protein sequence ID" value="AWB33070.1"/>
    <property type="molecule type" value="Genomic_DNA"/>
</dbReference>
<evidence type="ECO:0000313" key="1">
    <source>
        <dbReference type="EMBL" id="AWB33070.1"/>
    </source>
</evidence>
<proteinExistence type="predicted"/>
<dbReference type="KEGG" id="boz:DBV39_04320"/>
<keyword evidence="2" id="KW-1185">Reference proteome</keyword>
<name>A0A2R4XGY4_9BURK</name>
<evidence type="ECO:0000313" key="2">
    <source>
        <dbReference type="Proteomes" id="UP000244571"/>
    </source>
</evidence>
<reference evidence="1 2" key="1">
    <citation type="submission" date="2018-04" db="EMBL/GenBank/DDBJ databases">
        <title>Bordetella sp. HZ20 isolated from seawater.</title>
        <authorList>
            <person name="Sun C."/>
        </authorList>
    </citation>
    <scope>NUCLEOTIDE SEQUENCE [LARGE SCALE GENOMIC DNA]</scope>
    <source>
        <strain evidence="1 2">HZ20</strain>
    </source>
</reference>
<dbReference type="AlphaFoldDB" id="A0A2R4XGY4"/>
<protein>
    <submittedName>
        <fullName evidence="1">Uncharacterized protein</fullName>
    </submittedName>
</protein>
<sequence length="219" mass="24052">MAKRLPAVHHRFGIKPEPLTAKAICDGVVAGMLGDHFLGRSEAAFESAIRPYVLAVAHKRGFGAFLEFPLEKQTSGRGAHKKIDAVLVYGKQASAFELKTIRKNAVGFNLQEDLAKLRRFPDEVAQEGNQRRATSWQLVAWTSQTFSRTKSAQQERDKGLALLKKEIEKGDAYAQLTVSDAYIDNVPRSATLGQLLLSQGNVGNFHVWCAAICIDAPSC</sequence>
<dbReference type="RefSeq" id="WP_108620500.1">
    <property type="nucleotide sequence ID" value="NZ_CP028901.1"/>
</dbReference>
<accession>A0A2R4XGY4</accession>